<gene>
    <name evidence="2" type="ORF">OXX778_LOCUS17429</name>
</gene>
<dbReference type="Proteomes" id="UP000663879">
    <property type="component" value="Unassembled WGS sequence"/>
</dbReference>
<protein>
    <recommendedName>
        <fullName evidence="4">Ceramide phosphoethanolamine synthase</fullName>
    </recommendedName>
</protein>
<dbReference type="EMBL" id="CAJNOC010004443">
    <property type="protein sequence ID" value="CAF1022051.1"/>
    <property type="molecule type" value="Genomic_DNA"/>
</dbReference>
<keyword evidence="1" id="KW-1133">Transmembrane helix</keyword>
<keyword evidence="3" id="KW-1185">Reference proteome</keyword>
<feature type="transmembrane region" description="Helical" evidence="1">
    <location>
        <begin position="245"/>
        <end position="265"/>
    </location>
</feature>
<evidence type="ECO:0008006" key="4">
    <source>
        <dbReference type="Google" id="ProtNLM"/>
    </source>
</evidence>
<sequence length="363" mass="41038">MDIKLFKVAKHRGPYTPMKMTKNMTSKTSSSNDDELIINSVVPPKISYSVFRPLPVKKIMMAEATHYIRSPIAEFIEHGLGFSSIFPFVSANLVSITHCILSVVSIKFLMHDSLFWRQVGVCIFQFRNFLDSFDGVIFRAHANKTAYKSHYGSLGYFVDAVSDVFGGICLVGSIALYLMKNRPLNKNLTKCFRLADDISDNSSSSEKAALTRSSSSDNFIFGSNNYYKNNKSTNSKEAGLYATKITILISVALLGIRLAISALFWDRSVHAYEDLLDTPALSELHQNLQVNILKSTITLIIMFLWRIMNALSLQDMILTSIFIDKSWEFVVKSQYIGWFVLIFLIILTELHLAEIRSILIQAY</sequence>
<evidence type="ECO:0000256" key="1">
    <source>
        <dbReference type="SAM" id="Phobius"/>
    </source>
</evidence>
<dbReference type="AlphaFoldDB" id="A0A814IDG2"/>
<comment type="caution">
    <text evidence="2">The sequence shown here is derived from an EMBL/GenBank/DDBJ whole genome shotgun (WGS) entry which is preliminary data.</text>
</comment>
<name>A0A814IDG2_9BILA</name>
<dbReference type="OrthoDB" id="10253254at2759"/>
<feature type="transmembrane region" description="Helical" evidence="1">
    <location>
        <begin position="154"/>
        <end position="179"/>
    </location>
</feature>
<dbReference type="Gene3D" id="1.20.120.1760">
    <property type="match status" value="1"/>
</dbReference>
<accession>A0A814IDG2</accession>
<keyword evidence="1" id="KW-0472">Membrane</keyword>
<feature type="transmembrane region" description="Helical" evidence="1">
    <location>
        <begin position="335"/>
        <end position="353"/>
    </location>
</feature>
<evidence type="ECO:0000313" key="3">
    <source>
        <dbReference type="Proteomes" id="UP000663879"/>
    </source>
</evidence>
<reference evidence="2" key="1">
    <citation type="submission" date="2021-02" db="EMBL/GenBank/DDBJ databases">
        <authorList>
            <person name="Nowell W R."/>
        </authorList>
    </citation>
    <scope>NUCLEOTIDE SEQUENCE</scope>
    <source>
        <strain evidence="2">Ploen Becks lab</strain>
    </source>
</reference>
<evidence type="ECO:0000313" key="2">
    <source>
        <dbReference type="EMBL" id="CAF1022051.1"/>
    </source>
</evidence>
<proteinExistence type="predicted"/>
<dbReference type="InterPro" id="IPR043130">
    <property type="entry name" value="CDP-OH_PTrfase_TM_dom"/>
</dbReference>
<feature type="transmembrane region" description="Helical" evidence="1">
    <location>
        <begin position="85"/>
        <end position="109"/>
    </location>
</feature>
<organism evidence="2 3">
    <name type="scientific">Brachionus calyciflorus</name>
    <dbReference type="NCBI Taxonomy" id="104777"/>
    <lineage>
        <taxon>Eukaryota</taxon>
        <taxon>Metazoa</taxon>
        <taxon>Spiralia</taxon>
        <taxon>Gnathifera</taxon>
        <taxon>Rotifera</taxon>
        <taxon>Eurotatoria</taxon>
        <taxon>Monogononta</taxon>
        <taxon>Pseudotrocha</taxon>
        <taxon>Ploima</taxon>
        <taxon>Brachionidae</taxon>
        <taxon>Brachionus</taxon>
    </lineage>
</organism>
<keyword evidence="1" id="KW-0812">Transmembrane</keyword>